<proteinExistence type="predicted"/>
<gene>
    <name evidence="2" type="ORF">SAMN02910429_00081</name>
</gene>
<evidence type="ECO:0000313" key="3">
    <source>
        <dbReference type="Proteomes" id="UP000182471"/>
    </source>
</evidence>
<feature type="transmembrane region" description="Helical" evidence="1">
    <location>
        <begin position="205"/>
        <end position="231"/>
    </location>
</feature>
<reference evidence="3" key="1">
    <citation type="submission" date="2016-10" db="EMBL/GenBank/DDBJ databases">
        <authorList>
            <person name="Varghese N."/>
            <person name="Submissions S."/>
        </authorList>
    </citation>
    <scope>NUCLEOTIDE SEQUENCE [LARGE SCALE GENOMIC DNA]</scope>
    <source>
        <strain evidence="3">S1b</strain>
    </source>
</reference>
<sequence length="351" mass="39360">MAKFCTKCGRPLQDGEICNCQGQTNEQNNETFNNTVNSSETQATNSNDNVSFDYNYSTQNVANNQNAGYSYQQNDMQNGNYNYQQNNMQNGNYNYQQNNMQNPNYNYQQPYVRQNTFGSELVNTFVGIFSNTKTVTRNYVAQGDYRISFIFIALQAFITATLACVSVAKLFSYMSGLFSSMLGGLTRSLGGLSSRSSSMNVDVNYVLIFFVTFILSLIATFIFAAITLFVHKVIIGKNTSYTSELKLVSTRSIVYAIGRLLVIFAALVSLQVALLLYSTTTIWGVIMLITADDCSQCRNEKYKVMLWVAIFFVMLVVEYITLRIGTNMISDSLKESISGMYSSPKSSLFGF</sequence>
<protein>
    <submittedName>
        <fullName evidence="2">Uncharacterized protein</fullName>
    </submittedName>
</protein>
<accession>A0A1H9P3L5</accession>
<keyword evidence="3" id="KW-1185">Reference proteome</keyword>
<feature type="transmembrane region" description="Helical" evidence="1">
    <location>
        <begin position="274"/>
        <end position="292"/>
    </location>
</feature>
<organism evidence="2 3">
    <name type="scientific">Lachnobacterium bovis</name>
    <dbReference type="NCBI Taxonomy" id="140626"/>
    <lineage>
        <taxon>Bacteria</taxon>
        <taxon>Bacillati</taxon>
        <taxon>Bacillota</taxon>
        <taxon>Clostridia</taxon>
        <taxon>Lachnospirales</taxon>
        <taxon>Lachnospiraceae</taxon>
        <taxon>Lachnobacterium</taxon>
    </lineage>
</organism>
<keyword evidence="1" id="KW-1133">Transmembrane helix</keyword>
<keyword evidence="1" id="KW-0812">Transmembrane</keyword>
<feature type="transmembrane region" description="Helical" evidence="1">
    <location>
        <begin position="147"/>
        <end position="171"/>
    </location>
</feature>
<feature type="transmembrane region" description="Helical" evidence="1">
    <location>
        <begin position="252"/>
        <end position="268"/>
    </location>
</feature>
<dbReference type="AlphaFoldDB" id="A0A1H9P3L5"/>
<evidence type="ECO:0000256" key="1">
    <source>
        <dbReference type="SAM" id="Phobius"/>
    </source>
</evidence>
<keyword evidence="1" id="KW-0472">Membrane</keyword>
<dbReference type="RefSeq" id="WP_074730278.1">
    <property type="nucleotide sequence ID" value="NZ_FOGW01000004.1"/>
</dbReference>
<evidence type="ECO:0000313" key="2">
    <source>
        <dbReference type="EMBL" id="SER42884.1"/>
    </source>
</evidence>
<feature type="transmembrane region" description="Helical" evidence="1">
    <location>
        <begin position="304"/>
        <end position="322"/>
    </location>
</feature>
<dbReference type="Proteomes" id="UP000182471">
    <property type="component" value="Unassembled WGS sequence"/>
</dbReference>
<dbReference type="EMBL" id="FOGW01000004">
    <property type="protein sequence ID" value="SER42884.1"/>
    <property type="molecule type" value="Genomic_DNA"/>
</dbReference>
<name>A0A1H9P3L5_9FIRM</name>